<dbReference type="InterPro" id="IPR019432">
    <property type="entry name" value="Acyltransferase_MbtK/IucB-like"/>
</dbReference>
<comment type="similarity">
    <text evidence="1">Belongs to the lysine N-acyltransferase MbtK family.</text>
</comment>
<gene>
    <name evidence="3" type="ORF">MAC_01859</name>
</gene>
<dbReference type="eggNOG" id="ENOG502RZMI">
    <property type="taxonomic scope" value="Eukaryota"/>
</dbReference>
<dbReference type="OMA" id="VTAWWSS"/>
<evidence type="ECO:0000259" key="2">
    <source>
        <dbReference type="SMART" id="SM01006"/>
    </source>
</evidence>
<protein>
    <submittedName>
        <fullName evidence="3">Acetylase, putative</fullName>
    </submittedName>
</protein>
<dbReference type="PANTHER" id="PTHR31438">
    <property type="entry name" value="LYSINE N-ACYLTRANSFERASE C17G9.06C-RELATED"/>
    <property type="match status" value="1"/>
</dbReference>
<dbReference type="HOGENOM" id="CLU_039848_1_0_1"/>
<dbReference type="SMART" id="SM01006">
    <property type="entry name" value="AlcB"/>
    <property type="match status" value="1"/>
</dbReference>
<dbReference type="InParanoid" id="E9DW61"/>
<dbReference type="Pfam" id="PF13523">
    <property type="entry name" value="Acetyltransf_8"/>
    <property type="match status" value="2"/>
</dbReference>
<dbReference type="AlphaFoldDB" id="E9DW61"/>
<dbReference type="Proteomes" id="UP000002499">
    <property type="component" value="Unassembled WGS sequence"/>
</dbReference>
<proteinExistence type="inferred from homology"/>
<evidence type="ECO:0000313" key="3">
    <source>
        <dbReference type="EMBL" id="EFY92258.1"/>
    </source>
</evidence>
<dbReference type="PANTHER" id="PTHR31438:SF7">
    <property type="entry name" value="ACYLTRANSFERASE MBTK_IUCB-LIKE CONSERVED DOMAIN-CONTAINING PROTEIN"/>
    <property type="match status" value="1"/>
</dbReference>
<feature type="domain" description="Acyltransferase MbtK/IucB-like conserved" evidence="2">
    <location>
        <begin position="273"/>
        <end position="322"/>
    </location>
</feature>
<dbReference type="GO" id="GO:0016410">
    <property type="term" value="F:N-acyltransferase activity"/>
    <property type="evidence" value="ECO:0007669"/>
    <property type="project" value="TreeGrafter"/>
</dbReference>
<organism evidence="4">
    <name type="scientific">Metarhizium acridum (strain CQMa 102)</name>
    <dbReference type="NCBI Taxonomy" id="655827"/>
    <lineage>
        <taxon>Eukaryota</taxon>
        <taxon>Fungi</taxon>
        <taxon>Dikarya</taxon>
        <taxon>Ascomycota</taxon>
        <taxon>Pezizomycotina</taxon>
        <taxon>Sordariomycetes</taxon>
        <taxon>Hypocreomycetidae</taxon>
        <taxon>Hypocreales</taxon>
        <taxon>Clavicipitaceae</taxon>
        <taxon>Metarhizium</taxon>
    </lineage>
</organism>
<dbReference type="Gene3D" id="3.40.630.30">
    <property type="match status" value="1"/>
</dbReference>
<accession>E9DW61</accession>
<dbReference type="EMBL" id="GL698477">
    <property type="protein sequence ID" value="EFY92258.1"/>
    <property type="molecule type" value="Genomic_DNA"/>
</dbReference>
<dbReference type="GO" id="GO:0019290">
    <property type="term" value="P:siderophore biosynthetic process"/>
    <property type="evidence" value="ECO:0007669"/>
    <property type="project" value="InterPro"/>
</dbReference>
<dbReference type="OrthoDB" id="4250781at2759"/>
<dbReference type="InterPro" id="IPR016181">
    <property type="entry name" value="Acyl_CoA_acyltransferase"/>
</dbReference>
<sequence length="488" mass="54758">MAAANSVVRLSALSPNETFIKLPHPYLTEYTVQKTTAPPNKAAGDVPLFQLRERPDSSTQKLSAPLHNTKLYFSEPADLKSSELPADSNNSAWARARRSPFSVVVWDGAETPSLAQAWLLLYVLFTAGPGMESVRLELVGANAATLGAQLRDVLLAIDHPLPAREKRPSVSNENEYLVLALRSTFWQGAGSPFGPRPVWLPAESPLSLHGAKSLASYPLTPLQHTVTITSAGDPQDADRCQQSWHPIRPAKPAPGAVMSSRWIPHLKETFSMVSLDYQDEQHLRLFHEWQNDPRVSQGWNETGTLDQHREYLRNIHQDPHQVALLAKWDDAYFAYFEVYWAKVSFKEGLSSAKPSWRCVANTMDDALQEDRLGGYYDAGDFDRGRHSLVGDIRFRGPHRVTAWWSSLMHYLFLDDPRTMNVVGEPKNTNSTVVMYDLIHGFGIEHFVDLPHKRSAFVRCPRNRFFQLCPLGESDKAVGGMRIGLVPKL</sequence>
<evidence type="ECO:0000256" key="1">
    <source>
        <dbReference type="ARBA" id="ARBA00009893"/>
    </source>
</evidence>
<dbReference type="SUPFAM" id="SSF55729">
    <property type="entry name" value="Acyl-CoA N-acyltransferases (Nat)"/>
    <property type="match status" value="1"/>
</dbReference>
<name>E9DW61_METAQ</name>
<keyword evidence="4" id="KW-1185">Reference proteome</keyword>
<reference evidence="3 4" key="1">
    <citation type="journal article" date="2011" name="PLoS Genet.">
        <title>Genome sequencing and comparative transcriptomics of the model entomopathogenic fungi Metarhizium anisopliae and M. acridum.</title>
        <authorList>
            <person name="Gao Q."/>
            <person name="Jin K."/>
            <person name="Ying S.H."/>
            <person name="Zhang Y."/>
            <person name="Xiao G."/>
            <person name="Shang Y."/>
            <person name="Duan Z."/>
            <person name="Hu X."/>
            <person name="Xie X.Q."/>
            <person name="Zhou G."/>
            <person name="Peng G."/>
            <person name="Luo Z."/>
            <person name="Huang W."/>
            <person name="Wang B."/>
            <person name="Fang W."/>
            <person name="Wang S."/>
            <person name="Zhong Y."/>
            <person name="Ma L.J."/>
            <person name="St Leger R.J."/>
            <person name="Zhao G.P."/>
            <person name="Pei Y."/>
            <person name="Feng M.G."/>
            <person name="Xia Y."/>
            <person name="Wang C."/>
        </authorList>
    </citation>
    <scope>NUCLEOTIDE SEQUENCE [LARGE SCALE GENOMIC DNA]</scope>
    <source>
        <strain evidence="3 4">CQMa 102</strain>
    </source>
</reference>
<dbReference type="STRING" id="655827.E9DW61"/>
<evidence type="ECO:0000313" key="4">
    <source>
        <dbReference type="Proteomes" id="UP000002499"/>
    </source>
</evidence>